<protein>
    <submittedName>
        <fullName evidence="1">Phage tail sheath family protein</fullName>
    </submittedName>
</protein>
<keyword evidence="2" id="KW-1185">Reference proteome</keyword>
<dbReference type="RefSeq" id="WP_119803839.1">
    <property type="nucleotide sequence ID" value="NZ_QYYG01000001.1"/>
</dbReference>
<dbReference type="PANTHER" id="PTHR35861:SF1">
    <property type="entry name" value="PHAGE TAIL SHEATH PROTEIN"/>
    <property type="match status" value="1"/>
</dbReference>
<dbReference type="PANTHER" id="PTHR35861">
    <property type="match status" value="1"/>
</dbReference>
<accession>A0AA92X7S8</accession>
<dbReference type="AlphaFoldDB" id="A0AA92X7S8"/>
<proteinExistence type="predicted"/>
<dbReference type="Gene3D" id="3.40.50.11780">
    <property type="match status" value="1"/>
</dbReference>
<evidence type="ECO:0000313" key="2">
    <source>
        <dbReference type="Proteomes" id="UP000284338"/>
    </source>
</evidence>
<comment type="caution">
    <text evidence="1">The sequence shown here is derived from an EMBL/GenBank/DDBJ whole genome shotgun (WGS) entry which is preliminary data.</text>
</comment>
<dbReference type="InterPro" id="IPR052042">
    <property type="entry name" value="Tail_sheath_structural"/>
</dbReference>
<dbReference type="Proteomes" id="UP000284338">
    <property type="component" value="Unassembled WGS sequence"/>
</dbReference>
<dbReference type="EMBL" id="QYYG01000001">
    <property type="protein sequence ID" value="RJF58564.1"/>
    <property type="molecule type" value="Genomic_DNA"/>
</dbReference>
<sequence length="410" mass="44789">MAMVNPGVSIDETLLTPAPAGDPVTVPLFIGYTLEAQGVTRIETMVPHSVGSLTEAISLFGRHGTLALALRHFFDNEGQGCYVLSLGAGAAEDTQRLKALVTALQSAQMREAIAADNHTGLLLAPEISELNDLALVSGFDAAALWYESWQALLQLCNLGQQRFALLELPDEPSQAIELANGLFSAELCQNGAAWWPRLETRYVADTGEDNAYRLLSPLPAVAAAIQRNAVERGVWQAPANIPLAKTLRPARNILQSQTLLNQQGVSCNLIRSFPGKGVRLWGCRTLLNDRTTPWRYIQTRLLANSVESQIGRLARAFMFEPNNALTWMKLKGQVWTWLRQQWLAGMFYGATEEEAFTLGIGLNETMSAEDISAGKMILRVQLALLAPAEFIDINLTLDMRDGAETALNGS</sequence>
<gene>
    <name evidence="1" type="ORF">D4100_07400</name>
</gene>
<evidence type="ECO:0000313" key="1">
    <source>
        <dbReference type="EMBL" id="RJF58564.1"/>
    </source>
</evidence>
<name>A0AA92X7S8_9GAMM</name>
<organism evidence="1 2">
    <name type="scientific">Serratia inhibens</name>
    <dbReference type="NCBI Taxonomy" id="2338073"/>
    <lineage>
        <taxon>Bacteria</taxon>
        <taxon>Pseudomonadati</taxon>
        <taxon>Pseudomonadota</taxon>
        <taxon>Gammaproteobacteria</taxon>
        <taxon>Enterobacterales</taxon>
        <taxon>Yersiniaceae</taxon>
        <taxon>Serratia</taxon>
    </lineage>
</organism>
<reference evidence="1 2" key="1">
    <citation type="submission" date="2018-09" db="EMBL/GenBank/DDBJ databases">
        <title>Draft genome of a novel serratia sp. strain with antifungal activity.</title>
        <authorList>
            <person name="Dichmann S.I."/>
            <person name="Park B.P."/>
            <person name="Pathiraja D."/>
            <person name="Choi I.-G."/>
            <person name="Stougaard P."/>
            <person name="Hennessy R.C."/>
        </authorList>
    </citation>
    <scope>NUCLEOTIDE SEQUENCE [LARGE SCALE GENOMIC DNA]</scope>
    <source>
        <strain evidence="1 2">S40</strain>
    </source>
</reference>